<protein>
    <recommendedName>
        <fullName evidence="5">Molybdopterin synthase sulfur carrier subunit</fullName>
    </recommendedName>
</protein>
<comment type="caution">
    <text evidence="6">The sequence shown here is derived from an EMBL/GenBank/DDBJ whole genome shotgun (WGS) entry which is preliminary data.</text>
</comment>
<dbReference type="InterPro" id="IPR016155">
    <property type="entry name" value="Mopterin_synth/thiamin_S_b"/>
</dbReference>
<dbReference type="EMBL" id="JAIOIU010000034">
    <property type="protein sequence ID" value="MBZ0159164.1"/>
    <property type="molecule type" value="Genomic_DNA"/>
</dbReference>
<evidence type="ECO:0000256" key="1">
    <source>
        <dbReference type="ARBA" id="ARBA00005046"/>
    </source>
</evidence>
<dbReference type="InterPro" id="IPR012675">
    <property type="entry name" value="Beta-grasp_dom_sf"/>
</dbReference>
<dbReference type="Pfam" id="PF02597">
    <property type="entry name" value="ThiS"/>
    <property type="match status" value="1"/>
</dbReference>
<evidence type="ECO:0000256" key="2">
    <source>
        <dbReference type="ARBA" id="ARBA00022741"/>
    </source>
</evidence>
<name>A0AAJ1ESB0_9BACT</name>
<gene>
    <name evidence="6" type="ORF">K8G79_03315</name>
</gene>
<reference evidence="6 7" key="1">
    <citation type="journal article" date="2021" name="bioRxiv">
        <title>Unraveling nitrogen, sulfur and carbon metabolic pathways and microbial community transcriptional responses to substrate deprivation and toxicity stresses in a bioreactor mimicking anoxic brackish coastal sediment conditions.</title>
        <authorList>
            <person name="Martins P.D."/>
            <person name="Echeveste M.J."/>
            <person name="Arshad A."/>
            <person name="Kurth J."/>
            <person name="Ouboter H."/>
            <person name="Jetten M.S.M."/>
            <person name="Welte C.U."/>
        </authorList>
    </citation>
    <scope>NUCLEOTIDE SEQUENCE [LARGE SCALE GENOMIC DNA]</scope>
    <source>
        <strain evidence="6">MAG_38</strain>
    </source>
</reference>
<dbReference type="FunFam" id="3.10.20.30:FF:000010">
    <property type="entry name" value="Molybdopterin synthase sulfur carrier subunit"/>
    <property type="match status" value="1"/>
</dbReference>
<keyword evidence="3" id="KW-0501">Molybdenum cofactor biosynthesis</keyword>
<accession>A0AAJ1ESB0</accession>
<dbReference type="GO" id="GO:0000166">
    <property type="term" value="F:nucleotide binding"/>
    <property type="evidence" value="ECO:0007669"/>
    <property type="project" value="UniProtKB-KW"/>
</dbReference>
<dbReference type="Proteomes" id="UP001197609">
    <property type="component" value="Unassembled WGS sequence"/>
</dbReference>
<evidence type="ECO:0000313" key="6">
    <source>
        <dbReference type="EMBL" id="MBZ0159164.1"/>
    </source>
</evidence>
<dbReference type="PANTHER" id="PTHR33359">
    <property type="entry name" value="MOLYBDOPTERIN SYNTHASE SULFUR CARRIER SUBUNIT"/>
    <property type="match status" value="1"/>
</dbReference>
<dbReference type="Gene3D" id="3.10.20.30">
    <property type="match status" value="1"/>
</dbReference>
<comment type="similarity">
    <text evidence="4">Belongs to the MoaD family.</text>
</comment>
<dbReference type="GO" id="GO:0006777">
    <property type="term" value="P:Mo-molybdopterin cofactor biosynthetic process"/>
    <property type="evidence" value="ECO:0007669"/>
    <property type="project" value="UniProtKB-KW"/>
</dbReference>
<dbReference type="InterPro" id="IPR044672">
    <property type="entry name" value="MOCS2A"/>
</dbReference>
<comment type="pathway">
    <text evidence="1">Cofactor biosynthesis; molybdopterin biosynthesis.</text>
</comment>
<dbReference type="InterPro" id="IPR003749">
    <property type="entry name" value="ThiS/MoaD-like"/>
</dbReference>
<dbReference type="GO" id="GO:1990133">
    <property type="term" value="C:molybdopterin adenylyltransferase complex"/>
    <property type="evidence" value="ECO:0007669"/>
    <property type="project" value="TreeGrafter"/>
</dbReference>
<evidence type="ECO:0000256" key="3">
    <source>
        <dbReference type="ARBA" id="ARBA00023150"/>
    </source>
</evidence>
<dbReference type="AlphaFoldDB" id="A0AAJ1ESB0"/>
<sequence>MNVRVRCFAAVREIIGVGELVVDLPEESTLIQLINRLQCQFPRLQGLTGSLLFSVNREYAPIDKRLAAGDEVALIPPVSGGTDA</sequence>
<dbReference type="CDD" id="cd00754">
    <property type="entry name" value="Ubl_MoaD"/>
    <property type="match status" value="1"/>
</dbReference>
<evidence type="ECO:0000256" key="5">
    <source>
        <dbReference type="ARBA" id="ARBA00024247"/>
    </source>
</evidence>
<proteinExistence type="inferred from homology"/>
<evidence type="ECO:0000256" key="4">
    <source>
        <dbReference type="ARBA" id="ARBA00024200"/>
    </source>
</evidence>
<dbReference type="PANTHER" id="PTHR33359:SF1">
    <property type="entry name" value="MOLYBDOPTERIN SYNTHASE SULFUR CARRIER SUBUNIT"/>
    <property type="match status" value="1"/>
</dbReference>
<organism evidence="6 7">
    <name type="scientific">Candidatus Methylomirabilis tolerans</name>
    <dbReference type="NCBI Taxonomy" id="3123416"/>
    <lineage>
        <taxon>Bacteria</taxon>
        <taxon>Candidatus Methylomirabilota</taxon>
        <taxon>Candidatus Methylomirabilia</taxon>
        <taxon>Candidatus Methylomirabilales</taxon>
        <taxon>Candidatus Methylomirabilaceae</taxon>
        <taxon>Candidatus Methylomirabilis</taxon>
    </lineage>
</organism>
<dbReference type="SUPFAM" id="SSF54285">
    <property type="entry name" value="MoaD/ThiS"/>
    <property type="match status" value="1"/>
</dbReference>
<evidence type="ECO:0000313" key="7">
    <source>
        <dbReference type="Proteomes" id="UP001197609"/>
    </source>
</evidence>
<keyword evidence="2" id="KW-0547">Nucleotide-binding</keyword>